<evidence type="ECO:0000256" key="2">
    <source>
        <dbReference type="ARBA" id="ARBA00012438"/>
    </source>
</evidence>
<dbReference type="PANTHER" id="PTHR43065:SF47">
    <property type="match status" value="1"/>
</dbReference>
<comment type="caution">
    <text evidence="5">The sequence shown here is derived from an EMBL/GenBank/DDBJ whole genome shotgun (WGS) entry which is preliminary data.</text>
</comment>
<dbReference type="GO" id="GO:0004673">
    <property type="term" value="F:protein histidine kinase activity"/>
    <property type="evidence" value="ECO:0007669"/>
    <property type="project" value="UniProtKB-EC"/>
</dbReference>
<keyword evidence="6" id="KW-1185">Reference proteome</keyword>
<feature type="transmembrane region" description="Helical" evidence="3">
    <location>
        <begin position="90"/>
        <end position="109"/>
    </location>
</feature>
<dbReference type="EMBL" id="RXMA01000008">
    <property type="protein sequence ID" value="RTR20612.1"/>
    <property type="molecule type" value="Genomic_DNA"/>
</dbReference>
<dbReference type="CDD" id="cd00075">
    <property type="entry name" value="HATPase"/>
    <property type="match status" value="1"/>
</dbReference>
<gene>
    <name evidence="5" type="ORF">EJ903_10860</name>
</gene>
<feature type="transmembrane region" description="Helical" evidence="3">
    <location>
        <begin position="145"/>
        <end position="162"/>
    </location>
</feature>
<feature type="transmembrane region" description="Helical" evidence="3">
    <location>
        <begin position="59"/>
        <end position="78"/>
    </location>
</feature>
<proteinExistence type="predicted"/>
<keyword evidence="3" id="KW-0812">Transmembrane</keyword>
<dbReference type="InterPro" id="IPR005467">
    <property type="entry name" value="His_kinase_dom"/>
</dbReference>
<dbReference type="InterPro" id="IPR036890">
    <property type="entry name" value="HATPase_C_sf"/>
</dbReference>
<feature type="transmembrane region" description="Helical" evidence="3">
    <location>
        <begin position="192"/>
        <end position="213"/>
    </location>
</feature>
<sequence>MEGRDLWQRGGGHGARGCCVTRNARIGCRWRRTLSQLRVRLTAEDTAAYRERSQRRDQIVLRVMTALAISGQTARLFFDAGLAGNLYFDGVLFRLFGLACFATLFALSFHTITRRCLHAVVGVGYLLATASLAAAYAAVSWQAPLVNSTMGIALILLSAFSFGRRQVALVAVAAVVVAVVHMPLAGMGSLALPTRLVGCGVVGLITVTASWFLDQHWRRGFLVERALERSHADLSRAHRDLEAAHTVLIDQQAQLVRAERSAALGRLVASLAHQINAPVGIQVSLASHLTDQTNHFSQRVASGELRRADLTDYLATARDSSALLLDNACRMANLVTTLKRLNGEVGNDDGAGVEVVDVSDLLARLRPAMEALMPPQVTLAVEAVTGARVFGASTLLDTILHQTVSNAARHAFPDGRPGAVRVCVRPETDGRVALTVADDGCGIAPEHLERVFDPFYTDGAIGGSSTGGDGLGLSLVHSMVVGPLCGQIAIDSRVGVGTTVTVRLPAAA</sequence>
<dbReference type="Pfam" id="PF02518">
    <property type="entry name" value="HATPase_c"/>
    <property type="match status" value="1"/>
</dbReference>
<dbReference type="Gene3D" id="1.10.287.130">
    <property type="match status" value="1"/>
</dbReference>
<evidence type="ECO:0000259" key="4">
    <source>
        <dbReference type="PROSITE" id="PS50109"/>
    </source>
</evidence>
<feature type="transmembrane region" description="Helical" evidence="3">
    <location>
        <begin position="116"/>
        <end position="139"/>
    </location>
</feature>
<feature type="transmembrane region" description="Helical" evidence="3">
    <location>
        <begin position="167"/>
        <end position="186"/>
    </location>
</feature>
<reference evidence="5 6" key="1">
    <citation type="submission" date="2018-12" db="EMBL/GenBank/DDBJ databases">
        <authorList>
            <person name="Yang Y."/>
        </authorList>
    </citation>
    <scope>NUCLEOTIDE SEQUENCE [LARGE SCALE GENOMIC DNA]</scope>
    <source>
        <strain evidence="5 6">L-25-5w-1</strain>
    </source>
</reference>
<accession>A0A431VIB6</accession>
<evidence type="ECO:0000313" key="5">
    <source>
        <dbReference type="EMBL" id="RTR20612.1"/>
    </source>
</evidence>
<evidence type="ECO:0000313" key="6">
    <source>
        <dbReference type="Proteomes" id="UP000277007"/>
    </source>
</evidence>
<comment type="catalytic activity">
    <reaction evidence="1">
        <text>ATP + protein L-histidine = ADP + protein N-phospho-L-histidine.</text>
        <dbReference type="EC" id="2.7.13.3"/>
    </reaction>
</comment>
<keyword evidence="3" id="KW-0472">Membrane</keyword>
<evidence type="ECO:0000256" key="3">
    <source>
        <dbReference type="SAM" id="Phobius"/>
    </source>
</evidence>
<keyword evidence="3" id="KW-1133">Transmembrane helix</keyword>
<name>A0A431VIB6_9PROT</name>
<feature type="domain" description="Histidine kinase" evidence="4">
    <location>
        <begin position="270"/>
        <end position="508"/>
    </location>
</feature>
<dbReference type="PANTHER" id="PTHR43065">
    <property type="entry name" value="SENSOR HISTIDINE KINASE"/>
    <property type="match status" value="1"/>
</dbReference>
<organism evidence="5 6">
    <name type="scientific">Azospirillum griseum</name>
    <dbReference type="NCBI Taxonomy" id="2496639"/>
    <lineage>
        <taxon>Bacteria</taxon>
        <taxon>Pseudomonadati</taxon>
        <taxon>Pseudomonadota</taxon>
        <taxon>Alphaproteobacteria</taxon>
        <taxon>Rhodospirillales</taxon>
        <taxon>Azospirillaceae</taxon>
        <taxon>Azospirillum</taxon>
    </lineage>
</organism>
<dbReference type="PRINTS" id="PR00344">
    <property type="entry name" value="BCTRLSENSOR"/>
</dbReference>
<dbReference type="InterPro" id="IPR003594">
    <property type="entry name" value="HATPase_dom"/>
</dbReference>
<protein>
    <recommendedName>
        <fullName evidence="2">histidine kinase</fullName>
        <ecNumber evidence="2">2.7.13.3</ecNumber>
    </recommendedName>
</protein>
<dbReference type="SMART" id="SM00387">
    <property type="entry name" value="HATPase_c"/>
    <property type="match status" value="1"/>
</dbReference>
<dbReference type="InterPro" id="IPR004358">
    <property type="entry name" value="Sig_transdc_His_kin-like_C"/>
</dbReference>
<evidence type="ECO:0000256" key="1">
    <source>
        <dbReference type="ARBA" id="ARBA00000085"/>
    </source>
</evidence>
<dbReference type="Gene3D" id="3.30.565.10">
    <property type="entry name" value="Histidine kinase-like ATPase, C-terminal domain"/>
    <property type="match status" value="1"/>
</dbReference>
<dbReference type="SUPFAM" id="SSF55874">
    <property type="entry name" value="ATPase domain of HSP90 chaperone/DNA topoisomerase II/histidine kinase"/>
    <property type="match status" value="1"/>
</dbReference>
<dbReference type="Proteomes" id="UP000277007">
    <property type="component" value="Unassembled WGS sequence"/>
</dbReference>
<dbReference type="AlphaFoldDB" id="A0A431VIB6"/>
<dbReference type="PROSITE" id="PS50109">
    <property type="entry name" value="HIS_KIN"/>
    <property type="match status" value="1"/>
</dbReference>
<dbReference type="EC" id="2.7.13.3" evidence="2"/>